<evidence type="ECO:0000313" key="3">
    <source>
        <dbReference type="Proteomes" id="UP000663992"/>
    </source>
</evidence>
<keyword evidence="3" id="KW-1185">Reference proteome</keyword>
<dbReference type="EMBL" id="JAFKCS010000061">
    <property type="protein sequence ID" value="MBN7822396.1"/>
    <property type="molecule type" value="Genomic_DNA"/>
</dbReference>
<reference evidence="2 3" key="1">
    <citation type="submission" date="2021-03" db="EMBL/GenBank/DDBJ databases">
        <title>novel species isolated from a fishpond in China.</title>
        <authorList>
            <person name="Lu H."/>
            <person name="Cai Z."/>
        </authorList>
    </citation>
    <scope>NUCLEOTIDE SEQUENCE [LARGE SCALE GENOMIC DNA]</scope>
    <source>
        <strain evidence="2 3">Y57</strain>
    </source>
</reference>
<protein>
    <recommendedName>
        <fullName evidence="4">Peptidase S74 domain-containing protein</fullName>
    </recommendedName>
</protein>
<name>A0ABS3CZ52_9ALTE</name>
<comment type="caution">
    <text evidence="2">The sequence shown here is derived from an EMBL/GenBank/DDBJ whole genome shotgun (WGS) entry which is preliminary data.</text>
</comment>
<dbReference type="Proteomes" id="UP000663992">
    <property type="component" value="Unassembled WGS sequence"/>
</dbReference>
<accession>A0ABS3CZ52</accession>
<proteinExistence type="predicted"/>
<evidence type="ECO:0008006" key="4">
    <source>
        <dbReference type="Google" id="ProtNLM"/>
    </source>
</evidence>
<evidence type="ECO:0000313" key="2">
    <source>
        <dbReference type="EMBL" id="MBN7822396.1"/>
    </source>
</evidence>
<gene>
    <name evidence="2" type="ORF">J0A65_21215</name>
</gene>
<organism evidence="2 3">
    <name type="scientific">Bowmanella yangjiangensis</name>
    <dbReference type="NCBI Taxonomy" id="2811230"/>
    <lineage>
        <taxon>Bacteria</taxon>
        <taxon>Pseudomonadati</taxon>
        <taxon>Pseudomonadota</taxon>
        <taxon>Gammaproteobacteria</taxon>
        <taxon>Alteromonadales</taxon>
        <taxon>Alteromonadaceae</taxon>
        <taxon>Bowmanella</taxon>
    </lineage>
</organism>
<feature type="compositionally biased region" description="Polar residues" evidence="1">
    <location>
        <begin position="124"/>
        <end position="146"/>
    </location>
</feature>
<sequence length="146" mass="15191">MNRYVNKWAYALEGSLAASGSVLPVPFGAMERLDGPVGSVYALTLAPDQNVLNTAPIEIVLATVTAPGAFAITRGAYGTTARDWDAGAVIYAVLLAEQLNSFEARFADMEARLQALEGGGVGENTLTTESGEALTDPNNEPLTTGA</sequence>
<evidence type="ECO:0000256" key="1">
    <source>
        <dbReference type="SAM" id="MobiDB-lite"/>
    </source>
</evidence>
<dbReference type="RefSeq" id="WP_206596330.1">
    <property type="nucleotide sequence ID" value="NZ_JAFKCS010000061.1"/>
</dbReference>
<feature type="region of interest" description="Disordered" evidence="1">
    <location>
        <begin position="120"/>
        <end position="146"/>
    </location>
</feature>